<dbReference type="AlphaFoldDB" id="A0A919J7N5"/>
<feature type="region of interest" description="Disordered" evidence="1">
    <location>
        <begin position="18"/>
        <end position="68"/>
    </location>
</feature>
<evidence type="ECO:0000313" key="3">
    <source>
        <dbReference type="Proteomes" id="UP000598174"/>
    </source>
</evidence>
<proteinExistence type="predicted"/>
<evidence type="ECO:0000313" key="2">
    <source>
        <dbReference type="EMBL" id="GIE14139.1"/>
    </source>
</evidence>
<keyword evidence="3" id="KW-1185">Reference proteome</keyword>
<organism evidence="2 3">
    <name type="scientific">Paractinoplanes ferrugineus</name>
    <dbReference type="NCBI Taxonomy" id="113564"/>
    <lineage>
        <taxon>Bacteria</taxon>
        <taxon>Bacillati</taxon>
        <taxon>Actinomycetota</taxon>
        <taxon>Actinomycetes</taxon>
        <taxon>Micromonosporales</taxon>
        <taxon>Micromonosporaceae</taxon>
        <taxon>Paractinoplanes</taxon>
    </lineage>
</organism>
<gene>
    <name evidence="2" type="ORF">Afe05nite_59790</name>
</gene>
<protein>
    <submittedName>
        <fullName evidence="2">Uncharacterized protein</fullName>
    </submittedName>
</protein>
<reference evidence="2" key="1">
    <citation type="submission" date="2021-01" db="EMBL/GenBank/DDBJ databases">
        <title>Whole genome shotgun sequence of Actinoplanes ferrugineus NBRC 15555.</title>
        <authorList>
            <person name="Komaki H."/>
            <person name="Tamura T."/>
        </authorList>
    </citation>
    <scope>NUCLEOTIDE SEQUENCE</scope>
    <source>
        <strain evidence="2">NBRC 15555</strain>
    </source>
</reference>
<sequence>MNNCRSAVAGSLVVAATQGRGSTAPPESATSTSQAAPVSRPRRNAAIPRVTGTGARGLIDATRPAPTP</sequence>
<evidence type="ECO:0000256" key="1">
    <source>
        <dbReference type="SAM" id="MobiDB-lite"/>
    </source>
</evidence>
<comment type="caution">
    <text evidence="2">The sequence shown here is derived from an EMBL/GenBank/DDBJ whole genome shotgun (WGS) entry which is preliminary data.</text>
</comment>
<feature type="compositionally biased region" description="Low complexity" evidence="1">
    <location>
        <begin position="22"/>
        <end position="37"/>
    </location>
</feature>
<dbReference type="Proteomes" id="UP000598174">
    <property type="component" value="Unassembled WGS sequence"/>
</dbReference>
<dbReference type="EMBL" id="BOMM01000052">
    <property type="protein sequence ID" value="GIE14139.1"/>
    <property type="molecule type" value="Genomic_DNA"/>
</dbReference>
<accession>A0A919J7N5</accession>
<name>A0A919J7N5_9ACTN</name>